<evidence type="ECO:0000313" key="2">
    <source>
        <dbReference type="EMBL" id="MFC0252334.1"/>
    </source>
</evidence>
<feature type="transmembrane region" description="Helical" evidence="1">
    <location>
        <begin position="108"/>
        <end position="133"/>
    </location>
</feature>
<dbReference type="Proteomes" id="UP001589773">
    <property type="component" value="Unassembled WGS sequence"/>
</dbReference>
<gene>
    <name evidence="2" type="ORF">ACFFJK_10575</name>
</gene>
<feature type="transmembrane region" description="Helical" evidence="1">
    <location>
        <begin position="78"/>
        <end position="102"/>
    </location>
</feature>
<keyword evidence="1" id="KW-1133">Transmembrane helix</keyword>
<keyword evidence="1" id="KW-0812">Transmembrane</keyword>
<sequence length="134" mass="14090">MLGVFALAIIELWAAIPLGFHLKLHPVLLTLAVTTGAFTGAVAAMFLGNGIRRLMFWRKSETMQEGRVSRWLAAKGPWAIGLLGPLLIGPVFAAGLAGAIGLPRVFSLALLAIGIVVWSVAFIALGTFGLAAIR</sequence>
<comment type="caution">
    <text evidence="2">The sequence shown here is derived from an EMBL/GenBank/DDBJ whole genome shotgun (WGS) entry which is preliminary data.</text>
</comment>
<keyword evidence="1" id="KW-0472">Membrane</keyword>
<accession>A0ABV6FFM1</accession>
<reference evidence="2 3" key="1">
    <citation type="submission" date="2024-09" db="EMBL/GenBank/DDBJ databases">
        <authorList>
            <person name="Sun Q."/>
            <person name="Mori K."/>
        </authorList>
    </citation>
    <scope>NUCLEOTIDE SEQUENCE [LARGE SCALE GENOMIC DNA]</scope>
    <source>
        <strain evidence="2 3">CCM 7792</strain>
    </source>
</reference>
<dbReference type="EMBL" id="JBHLWP010000010">
    <property type="protein sequence ID" value="MFC0252334.1"/>
    <property type="molecule type" value="Genomic_DNA"/>
</dbReference>
<dbReference type="RefSeq" id="WP_379679097.1">
    <property type="nucleotide sequence ID" value="NZ_JBHLWP010000010.1"/>
</dbReference>
<protein>
    <recommendedName>
        <fullName evidence="4">Small multi-drug export protein</fullName>
    </recommendedName>
</protein>
<name>A0ABV6FFM1_9BURK</name>
<evidence type="ECO:0000256" key="1">
    <source>
        <dbReference type="SAM" id="Phobius"/>
    </source>
</evidence>
<proteinExistence type="predicted"/>
<keyword evidence="3" id="KW-1185">Reference proteome</keyword>
<evidence type="ECO:0008006" key="4">
    <source>
        <dbReference type="Google" id="ProtNLM"/>
    </source>
</evidence>
<organism evidence="2 3">
    <name type="scientific">Massilia consociata</name>
    <dbReference type="NCBI Taxonomy" id="760117"/>
    <lineage>
        <taxon>Bacteria</taxon>
        <taxon>Pseudomonadati</taxon>
        <taxon>Pseudomonadota</taxon>
        <taxon>Betaproteobacteria</taxon>
        <taxon>Burkholderiales</taxon>
        <taxon>Oxalobacteraceae</taxon>
        <taxon>Telluria group</taxon>
        <taxon>Massilia</taxon>
    </lineage>
</organism>
<feature type="transmembrane region" description="Helical" evidence="1">
    <location>
        <begin position="24"/>
        <end position="48"/>
    </location>
</feature>
<evidence type="ECO:0000313" key="3">
    <source>
        <dbReference type="Proteomes" id="UP001589773"/>
    </source>
</evidence>